<organism evidence="1 2">
    <name type="scientific">Gomphillus americanus</name>
    <dbReference type="NCBI Taxonomy" id="1940652"/>
    <lineage>
        <taxon>Eukaryota</taxon>
        <taxon>Fungi</taxon>
        <taxon>Dikarya</taxon>
        <taxon>Ascomycota</taxon>
        <taxon>Pezizomycotina</taxon>
        <taxon>Lecanoromycetes</taxon>
        <taxon>OSLEUM clade</taxon>
        <taxon>Ostropomycetidae</taxon>
        <taxon>Ostropales</taxon>
        <taxon>Graphidaceae</taxon>
        <taxon>Gomphilloideae</taxon>
        <taxon>Gomphillus</taxon>
    </lineage>
</organism>
<dbReference type="InterPro" id="IPR023214">
    <property type="entry name" value="HAD_sf"/>
</dbReference>
<dbReference type="OrthoDB" id="10251048at2759"/>
<name>A0A8H3FEK7_9LECA</name>
<dbReference type="EMBL" id="CAJPDQ010000014">
    <property type="protein sequence ID" value="CAF9919416.1"/>
    <property type="molecule type" value="Genomic_DNA"/>
</dbReference>
<evidence type="ECO:0000313" key="2">
    <source>
        <dbReference type="Proteomes" id="UP000664169"/>
    </source>
</evidence>
<dbReference type="PANTHER" id="PTHR14269:SF57">
    <property type="entry name" value="SUPERFAMILY HYDROLASE, PUTATIVE (AFU_ORTHOLOGUE AFUA_2G02580)-RELATED"/>
    <property type="match status" value="1"/>
</dbReference>
<dbReference type="NCBIfam" id="TIGR01460">
    <property type="entry name" value="HAD-SF-IIA"/>
    <property type="match status" value="1"/>
</dbReference>
<dbReference type="GO" id="GO:0046474">
    <property type="term" value="P:glycerophospholipid biosynthetic process"/>
    <property type="evidence" value="ECO:0007669"/>
    <property type="project" value="TreeGrafter"/>
</dbReference>
<reference evidence="1" key="1">
    <citation type="submission" date="2021-03" db="EMBL/GenBank/DDBJ databases">
        <authorList>
            <person name="Tagirdzhanova G."/>
        </authorList>
    </citation>
    <scope>NUCLEOTIDE SEQUENCE</scope>
</reference>
<accession>A0A8H3FEK7</accession>
<dbReference type="Proteomes" id="UP000664169">
    <property type="component" value="Unassembled WGS sequence"/>
</dbReference>
<dbReference type="Pfam" id="PF13242">
    <property type="entry name" value="Hydrolase_like"/>
    <property type="match status" value="1"/>
</dbReference>
<dbReference type="PANTHER" id="PTHR14269">
    <property type="entry name" value="CDP-DIACYLGLYCEROL--GLYCEROL-3-PHOSPHATE 3-PHOSPHATIDYLTRANSFERASE-RELATED"/>
    <property type="match status" value="1"/>
</dbReference>
<keyword evidence="2" id="KW-1185">Reference proteome</keyword>
<dbReference type="InterPro" id="IPR006357">
    <property type="entry name" value="HAD-SF_hydro_IIA"/>
</dbReference>
<dbReference type="Pfam" id="PF13344">
    <property type="entry name" value="Hydrolase_6"/>
    <property type="match status" value="1"/>
</dbReference>
<gene>
    <name evidence="1" type="ORF">GOMPHAMPRED_001802</name>
</gene>
<evidence type="ECO:0000313" key="1">
    <source>
        <dbReference type="EMBL" id="CAF9919416.1"/>
    </source>
</evidence>
<dbReference type="Gene3D" id="3.40.50.1000">
    <property type="entry name" value="HAD superfamily/HAD-like"/>
    <property type="match status" value="2"/>
</dbReference>
<dbReference type="NCBIfam" id="TIGR01456">
    <property type="entry name" value="CECR5"/>
    <property type="match status" value="1"/>
</dbReference>
<sequence length="383" mass="42799">MRLSQSEGIDGVLLRSSKSLPGAREALRLLQRQGIPYILLTNGGGKLEKSRVRQLSKQLALPLEENIFIQSHTPYADFEAKQKQGCTLVLGGHGDSCRKVAESYGFEKVIIPSDIYHEYPEIWPFSAPFKKYHASVAKPLPLGMFVPSKASPEPREGMHLRINSMFVYNDPRDMGLETQLVLDLLLSHKGFLGTLSELNGKSDLPNHGYQQDSQPPLYFANPDLFWASQYHLSRLGSGGFQASLRGLWNEVTGKQGIELIAINGGKPYRSAYEYAEQKVVHRLHTMYDDDLKGVAIQDNLKRVYMVGDNPASDITGANSFQSPEGRKWLSILVRSGVWRGEKPKNELEKPGRIVDGVYDAVRSVLHEEGWPLDTNPEPRAVAD</sequence>
<comment type="caution">
    <text evidence="1">The sequence shown here is derived from an EMBL/GenBank/DDBJ whole genome shotgun (WGS) entry which is preliminary data.</text>
</comment>
<dbReference type="InterPro" id="IPR036412">
    <property type="entry name" value="HAD-like_sf"/>
</dbReference>
<proteinExistence type="predicted"/>
<dbReference type="SUPFAM" id="SSF56784">
    <property type="entry name" value="HAD-like"/>
    <property type="match status" value="1"/>
</dbReference>
<dbReference type="AlphaFoldDB" id="A0A8H3FEK7"/>
<dbReference type="InterPro" id="IPR050324">
    <property type="entry name" value="CDP-alcohol_PTase-I"/>
</dbReference>
<dbReference type="GO" id="GO:0005739">
    <property type="term" value="C:mitochondrion"/>
    <property type="evidence" value="ECO:0007669"/>
    <property type="project" value="TreeGrafter"/>
</dbReference>
<dbReference type="InterPro" id="IPR006353">
    <property type="entry name" value="HAD-SF_hydro_IIA_CECR5"/>
</dbReference>
<protein>
    <submittedName>
        <fullName evidence="1">Uncharacterized protein</fullName>
    </submittedName>
</protein>